<comment type="caution">
    <text evidence="1">The sequence shown here is derived from an EMBL/GenBank/DDBJ whole genome shotgun (WGS) entry which is preliminary data.</text>
</comment>
<organism evidence="1 2">
    <name type="scientific">Entomophthora muscae</name>
    <dbReference type="NCBI Taxonomy" id="34485"/>
    <lineage>
        <taxon>Eukaryota</taxon>
        <taxon>Fungi</taxon>
        <taxon>Fungi incertae sedis</taxon>
        <taxon>Zoopagomycota</taxon>
        <taxon>Entomophthoromycotina</taxon>
        <taxon>Entomophthoromycetes</taxon>
        <taxon>Entomophthorales</taxon>
        <taxon>Entomophthoraceae</taxon>
        <taxon>Entomophthora</taxon>
    </lineage>
</organism>
<dbReference type="Proteomes" id="UP001165960">
    <property type="component" value="Unassembled WGS sequence"/>
</dbReference>
<name>A0ACC2S674_9FUNG</name>
<evidence type="ECO:0000313" key="2">
    <source>
        <dbReference type="Proteomes" id="UP001165960"/>
    </source>
</evidence>
<evidence type="ECO:0000313" key="1">
    <source>
        <dbReference type="EMBL" id="KAJ9057793.1"/>
    </source>
</evidence>
<reference evidence="1" key="1">
    <citation type="submission" date="2022-04" db="EMBL/GenBank/DDBJ databases">
        <title>Genome of the entomopathogenic fungus Entomophthora muscae.</title>
        <authorList>
            <person name="Elya C."/>
            <person name="Lovett B.R."/>
            <person name="Lee E."/>
            <person name="Macias A.M."/>
            <person name="Hajek A.E."/>
            <person name="De Bivort B.L."/>
            <person name="Kasson M.T."/>
            <person name="De Fine Licht H.H."/>
            <person name="Stajich J.E."/>
        </authorList>
    </citation>
    <scope>NUCLEOTIDE SEQUENCE</scope>
    <source>
        <strain evidence="1">Berkeley</strain>
    </source>
</reference>
<keyword evidence="2" id="KW-1185">Reference proteome</keyword>
<gene>
    <name evidence="1" type="ORF">DSO57_1019286</name>
</gene>
<sequence>MKLVVLLHGTFCCANPLSSIREVLLSVPPFPWWLFPRLTLYKCNTIIINTSFVFTPLYSSVLSQAATNHQQCVKKPAKEKSLTPSPPPHLLLLHLLPLHPHLQLPPKSSNKSDDSLTDHSFYESEADSEPTKKRCTKKSKAAKEPTSSGKKKEASKKALKNPSPPPPDGSFPLPHLTPRMSQRNNTRILKLLVI</sequence>
<dbReference type="EMBL" id="QTSX02005766">
    <property type="protein sequence ID" value="KAJ9057793.1"/>
    <property type="molecule type" value="Genomic_DNA"/>
</dbReference>
<accession>A0ACC2S674</accession>
<protein>
    <submittedName>
        <fullName evidence="1">Uncharacterized protein</fullName>
    </submittedName>
</protein>
<proteinExistence type="predicted"/>